<evidence type="ECO:0000313" key="11">
    <source>
        <dbReference type="Proteomes" id="UP000801428"/>
    </source>
</evidence>
<dbReference type="OrthoDB" id="431202at2759"/>
<feature type="transmembrane region" description="Helical" evidence="7">
    <location>
        <begin position="214"/>
        <end position="232"/>
    </location>
</feature>
<keyword evidence="4 5" id="KW-0413">Isomerase</keyword>
<sequence length="510" mass="54651">MRLLTALAALPALAIAQGLDISVTKPVDCTRKTQKGDTVQMKYKGTLTDGTQFDSNMDGGRPFEFKLGSGQVIRGWDQGLLGMCIGEGRKLTIPPGLAYGSEGVGPIPPGATLIFETELIGIKGVKAEAAPPTEAPNGNEPVLPMPTQLDGALKTEPAKEETMPSPPAEASSSVAFSVPTNTASTSASDSASAAGKTPLDGEDGKGECNLLGDFALLVQGALGLLAVSSLAIKRLREHPRRPLKIWFFDVSKQVFGSVLLHLANILMSMLSSGQFDVQAQTQAAAHAAVAAEKGDEPNPCSFYLLNLAIDTTIGIPILVLLLKLLHRAFLHTPLANPPESIRSGNYGHPPRAAWWLKQSVIYFLGLIGMKLCVLALFALLPWIAWVGDWALRWTEGNTALQIAFVMFVFPLIMNALQYWIVDGFIKDPAGQEGGYEGVGEHDEEEEDDDEWLERQRRRREAGVDGESDDEEAGERSALKEANPTALPSRKGGAYDPAVDGEGSARKARTD</sequence>
<dbReference type="PROSITE" id="PS50059">
    <property type="entry name" value="FKBP_PPIASE"/>
    <property type="match status" value="1"/>
</dbReference>
<dbReference type="PANTHER" id="PTHR31735">
    <property type="entry name" value="VACUOLAR MEMBRANE PROTEIN YPL162C"/>
    <property type="match status" value="1"/>
</dbReference>
<keyword evidence="7" id="KW-0472">Membrane</keyword>
<feature type="compositionally biased region" description="Acidic residues" evidence="6">
    <location>
        <begin position="463"/>
        <end position="472"/>
    </location>
</feature>
<proteinExistence type="predicted"/>
<gene>
    <name evidence="10" type="ORF">E8E13_005117</name>
</gene>
<feature type="chain" id="PRO_5040218999" description="peptidylprolyl isomerase" evidence="8">
    <location>
        <begin position="17"/>
        <end position="510"/>
    </location>
</feature>
<keyword evidence="8" id="KW-0732">Signal</keyword>
<comment type="caution">
    <text evidence="10">The sequence shown here is derived from an EMBL/GenBank/DDBJ whole genome shotgun (WGS) entry which is preliminary data.</text>
</comment>
<dbReference type="EC" id="5.2.1.8" evidence="2 5"/>
<dbReference type="InterPro" id="IPR022127">
    <property type="entry name" value="STIMATE/YPL162C"/>
</dbReference>
<feature type="region of interest" description="Disordered" evidence="6">
    <location>
        <begin position="129"/>
        <end position="200"/>
    </location>
</feature>
<accession>A0A9P4T6N7</accession>
<comment type="catalytic activity">
    <reaction evidence="1 5">
        <text>[protein]-peptidylproline (omega=180) = [protein]-peptidylproline (omega=0)</text>
        <dbReference type="Rhea" id="RHEA:16237"/>
        <dbReference type="Rhea" id="RHEA-COMP:10747"/>
        <dbReference type="Rhea" id="RHEA-COMP:10748"/>
        <dbReference type="ChEBI" id="CHEBI:83833"/>
        <dbReference type="ChEBI" id="CHEBI:83834"/>
        <dbReference type="EC" id="5.2.1.8"/>
    </reaction>
</comment>
<dbReference type="GO" id="GO:0003755">
    <property type="term" value="F:peptidyl-prolyl cis-trans isomerase activity"/>
    <property type="evidence" value="ECO:0007669"/>
    <property type="project" value="UniProtKB-KW"/>
</dbReference>
<feature type="signal peptide" evidence="8">
    <location>
        <begin position="1"/>
        <end position="16"/>
    </location>
</feature>
<dbReference type="GO" id="GO:0016020">
    <property type="term" value="C:membrane"/>
    <property type="evidence" value="ECO:0007669"/>
    <property type="project" value="TreeGrafter"/>
</dbReference>
<feature type="region of interest" description="Disordered" evidence="6">
    <location>
        <begin position="432"/>
        <end position="510"/>
    </location>
</feature>
<evidence type="ECO:0000256" key="7">
    <source>
        <dbReference type="SAM" id="Phobius"/>
    </source>
</evidence>
<feature type="compositionally biased region" description="Low complexity" evidence="6">
    <location>
        <begin position="168"/>
        <end position="194"/>
    </location>
</feature>
<name>A0A9P4T6N7_CURKU</name>
<dbReference type="Pfam" id="PF00254">
    <property type="entry name" value="FKBP_C"/>
    <property type="match status" value="1"/>
</dbReference>
<evidence type="ECO:0000256" key="2">
    <source>
        <dbReference type="ARBA" id="ARBA00013194"/>
    </source>
</evidence>
<dbReference type="Pfam" id="PF12400">
    <property type="entry name" value="STIMATE"/>
    <property type="match status" value="1"/>
</dbReference>
<keyword evidence="7" id="KW-1133">Transmembrane helix</keyword>
<dbReference type="Proteomes" id="UP000801428">
    <property type="component" value="Unassembled WGS sequence"/>
</dbReference>
<organism evidence="10 11">
    <name type="scientific">Curvularia kusanoi</name>
    <name type="common">Cochliobolus kusanoi</name>
    <dbReference type="NCBI Taxonomy" id="90978"/>
    <lineage>
        <taxon>Eukaryota</taxon>
        <taxon>Fungi</taxon>
        <taxon>Dikarya</taxon>
        <taxon>Ascomycota</taxon>
        <taxon>Pezizomycotina</taxon>
        <taxon>Dothideomycetes</taxon>
        <taxon>Pleosporomycetidae</taxon>
        <taxon>Pleosporales</taxon>
        <taxon>Pleosporineae</taxon>
        <taxon>Pleosporaceae</taxon>
        <taxon>Curvularia</taxon>
    </lineage>
</organism>
<dbReference type="SUPFAM" id="SSF54534">
    <property type="entry name" value="FKBP-like"/>
    <property type="match status" value="1"/>
</dbReference>
<keyword evidence="7" id="KW-0812">Transmembrane</keyword>
<evidence type="ECO:0000256" key="1">
    <source>
        <dbReference type="ARBA" id="ARBA00000971"/>
    </source>
</evidence>
<feature type="transmembrane region" description="Helical" evidence="7">
    <location>
        <begin position="253"/>
        <end position="270"/>
    </location>
</feature>
<evidence type="ECO:0000256" key="4">
    <source>
        <dbReference type="ARBA" id="ARBA00023235"/>
    </source>
</evidence>
<evidence type="ECO:0000313" key="10">
    <source>
        <dbReference type="EMBL" id="KAF2996485.1"/>
    </source>
</evidence>
<dbReference type="PANTHER" id="PTHR31735:SF1">
    <property type="entry name" value="VACUOLAR MEMBRANE PROTEIN YPL162C"/>
    <property type="match status" value="1"/>
</dbReference>
<feature type="domain" description="PPIase FKBP-type" evidence="9">
    <location>
        <begin position="36"/>
        <end position="123"/>
    </location>
</feature>
<dbReference type="InterPro" id="IPR001179">
    <property type="entry name" value="PPIase_FKBP_dom"/>
</dbReference>
<evidence type="ECO:0000256" key="5">
    <source>
        <dbReference type="PROSITE-ProRule" id="PRU00277"/>
    </source>
</evidence>
<evidence type="ECO:0000256" key="3">
    <source>
        <dbReference type="ARBA" id="ARBA00023110"/>
    </source>
</evidence>
<feature type="compositionally biased region" description="Acidic residues" evidence="6">
    <location>
        <begin position="441"/>
        <end position="451"/>
    </location>
</feature>
<dbReference type="FunFam" id="3.10.50.40:FF:000006">
    <property type="entry name" value="Peptidyl-prolyl cis-trans isomerase"/>
    <property type="match status" value="1"/>
</dbReference>
<protein>
    <recommendedName>
        <fullName evidence="2 5">peptidylprolyl isomerase</fullName>
        <ecNumber evidence="2 5">5.2.1.8</ecNumber>
    </recommendedName>
</protein>
<feature type="transmembrane region" description="Helical" evidence="7">
    <location>
        <begin position="302"/>
        <end position="322"/>
    </location>
</feature>
<feature type="transmembrane region" description="Helical" evidence="7">
    <location>
        <begin position="399"/>
        <end position="421"/>
    </location>
</feature>
<dbReference type="EMBL" id="SWKU01000027">
    <property type="protein sequence ID" value="KAF2996485.1"/>
    <property type="molecule type" value="Genomic_DNA"/>
</dbReference>
<reference evidence="10" key="1">
    <citation type="submission" date="2019-04" db="EMBL/GenBank/DDBJ databases">
        <title>Sequencing of skin fungus with MAO and IRED activity.</title>
        <authorList>
            <person name="Marsaioli A.J."/>
            <person name="Bonatto J.M.C."/>
            <person name="Reis Junior O."/>
        </authorList>
    </citation>
    <scope>NUCLEOTIDE SEQUENCE</scope>
    <source>
        <strain evidence="10">30M1</strain>
    </source>
</reference>
<keyword evidence="11" id="KW-1185">Reference proteome</keyword>
<feature type="transmembrane region" description="Helical" evidence="7">
    <location>
        <begin position="360"/>
        <end position="387"/>
    </location>
</feature>
<evidence type="ECO:0000256" key="8">
    <source>
        <dbReference type="SAM" id="SignalP"/>
    </source>
</evidence>
<keyword evidence="3 5" id="KW-0697">Rotamase</keyword>
<dbReference type="AlphaFoldDB" id="A0A9P4T6N7"/>
<dbReference type="InterPro" id="IPR046357">
    <property type="entry name" value="PPIase_dom_sf"/>
</dbReference>
<evidence type="ECO:0000259" key="9">
    <source>
        <dbReference type="PROSITE" id="PS50059"/>
    </source>
</evidence>
<evidence type="ECO:0000256" key="6">
    <source>
        <dbReference type="SAM" id="MobiDB-lite"/>
    </source>
</evidence>
<dbReference type="Gene3D" id="3.10.50.40">
    <property type="match status" value="1"/>
</dbReference>